<organism evidence="1 2">
    <name type="scientific">Kitasatospora acidiphila</name>
    <dbReference type="NCBI Taxonomy" id="2567942"/>
    <lineage>
        <taxon>Bacteria</taxon>
        <taxon>Bacillati</taxon>
        <taxon>Actinomycetota</taxon>
        <taxon>Actinomycetes</taxon>
        <taxon>Kitasatosporales</taxon>
        <taxon>Streptomycetaceae</taxon>
        <taxon>Kitasatospora</taxon>
    </lineage>
</organism>
<keyword evidence="2" id="KW-1185">Reference proteome</keyword>
<reference evidence="1 2" key="1">
    <citation type="submission" date="2019-06" db="EMBL/GenBank/DDBJ databases">
        <title>Description of Kitasatospora acidophila sp. nov. isolated from pine grove soil, and reclassification of Streptomyces novaecaesareae to Kitasatospora novaeceasareae comb. nov.</title>
        <authorList>
            <person name="Kim M.J."/>
        </authorList>
    </citation>
    <scope>NUCLEOTIDE SEQUENCE [LARGE SCALE GENOMIC DNA]</scope>
    <source>
        <strain evidence="1 2">MMS16-CNU292</strain>
    </source>
</reference>
<sequence>MRTTISAHALTTMLDHTEPHVHGRPELAAIRLEALGSHLYAVAVDECTMAVDRADSVNEGRWHAHLSHADIPLVRTWLGRVDSQADVRLGAAPSGAGTSITLRCGHAMLRVVNSIPEQGIPAWHELAAGPLAEVDAAPVLLFRPV</sequence>
<dbReference type="RefSeq" id="WP_141635349.1">
    <property type="nucleotide sequence ID" value="NZ_VIGB01000003.1"/>
</dbReference>
<evidence type="ECO:0000313" key="2">
    <source>
        <dbReference type="Proteomes" id="UP000319103"/>
    </source>
</evidence>
<evidence type="ECO:0000313" key="1">
    <source>
        <dbReference type="EMBL" id="TQF04794.1"/>
    </source>
</evidence>
<dbReference type="Proteomes" id="UP000319103">
    <property type="component" value="Unassembled WGS sequence"/>
</dbReference>
<gene>
    <name evidence="1" type="ORF">E6W39_24410</name>
</gene>
<proteinExistence type="predicted"/>
<name>A0A540W8U5_9ACTN</name>
<comment type="caution">
    <text evidence="1">The sequence shown here is derived from an EMBL/GenBank/DDBJ whole genome shotgun (WGS) entry which is preliminary data.</text>
</comment>
<protein>
    <submittedName>
        <fullName evidence="1">Uncharacterized protein</fullName>
    </submittedName>
</protein>
<dbReference type="EMBL" id="VIGB01000003">
    <property type="protein sequence ID" value="TQF04794.1"/>
    <property type="molecule type" value="Genomic_DNA"/>
</dbReference>
<dbReference type="AlphaFoldDB" id="A0A540W8U5"/>
<accession>A0A540W8U5</accession>